<dbReference type="PANTHER" id="PTHR31972">
    <property type="entry name" value="EXPRESSED PROTEIN"/>
    <property type="match status" value="1"/>
</dbReference>
<dbReference type="InterPro" id="IPR007110">
    <property type="entry name" value="Ig-like_dom"/>
</dbReference>
<keyword evidence="3" id="KW-1185">Reference proteome</keyword>
<evidence type="ECO:0000313" key="5">
    <source>
        <dbReference type="RefSeq" id="XP_015880578.2"/>
    </source>
</evidence>
<reference evidence="3 4" key="1">
    <citation type="submission" date="2025-05" db="UniProtKB">
        <authorList>
            <consortium name="RefSeq"/>
        </authorList>
    </citation>
    <scope>NUCLEOTIDE SEQUENCE [LARGE SCALE GENOMIC DNA]</scope>
    <source>
        <tissue evidence="4 5">Seedling</tissue>
    </source>
</reference>
<dbReference type="KEGG" id="zju:107416573"/>
<gene>
    <name evidence="4 5" type="primary">LOC107416573</name>
</gene>
<evidence type="ECO:0000313" key="3">
    <source>
        <dbReference type="Proteomes" id="UP001652623"/>
    </source>
</evidence>
<dbReference type="Proteomes" id="UP001652623">
    <property type="component" value="Chromosome 1"/>
</dbReference>
<dbReference type="PANTHER" id="PTHR31972:SF54">
    <property type="entry name" value="KINESIN-LIKE PROTEIN (DUF868)"/>
    <property type="match status" value="1"/>
</dbReference>
<dbReference type="GeneID" id="107416573"/>
<dbReference type="InterPro" id="IPR008586">
    <property type="entry name" value="DUF868_pln"/>
</dbReference>
<dbReference type="Pfam" id="PF05910">
    <property type="entry name" value="DUF868"/>
    <property type="match status" value="1"/>
</dbReference>
<dbReference type="AlphaFoldDB" id="A0A6P3ZN37"/>
<organism evidence="3 4">
    <name type="scientific">Ziziphus jujuba</name>
    <name type="common">Chinese jujube</name>
    <name type="synonym">Ziziphus sativa</name>
    <dbReference type="NCBI Taxonomy" id="326968"/>
    <lineage>
        <taxon>Eukaryota</taxon>
        <taxon>Viridiplantae</taxon>
        <taxon>Streptophyta</taxon>
        <taxon>Embryophyta</taxon>
        <taxon>Tracheophyta</taxon>
        <taxon>Spermatophyta</taxon>
        <taxon>Magnoliopsida</taxon>
        <taxon>eudicotyledons</taxon>
        <taxon>Gunneridae</taxon>
        <taxon>Pentapetalae</taxon>
        <taxon>rosids</taxon>
        <taxon>fabids</taxon>
        <taxon>Rosales</taxon>
        <taxon>Rhamnaceae</taxon>
        <taxon>Paliureae</taxon>
        <taxon>Ziziphus</taxon>
    </lineage>
</organism>
<sequence length="296" mass="33295">MALEAATFSIPTSSSSSSNEKVSEPQTTSKGAPQCSVTCVYQAKLADMYYIVSVTWCKNLTSHALSITVENPPQENRYTCKIDLKAWQFWGKKGLKSFEIDGTRADIFWDFRQAKFTSATEPCSDYYVALVSNEEVVLLLGDLKKDAFKRARSRPSLDEATLLHKKESVYGKKMFSTRTMVGTDHKEHEIVIENSLSGPGDPEMNIRVDGAVAVRIMNLNWRFRGNETVMVNNVPLQIFWDVHDWLFSGPGSGQGLFIFKPGKLDGESNNSNPDERNCSDGIITEFSHFLYAWKTE</sequence>
<proteinExistence type="predicted"/>
<dbReference type="RefSeq" id="XP_015880578.2">
    <property type="nucleotide sequence ID" value="XM_016025092.4"/>
</dbReference>
<evidence type="ECO:0000313" key="4">
    <source>
        <dbReference type="RefSeq" id="XP_015880569.2"/>
    </source>
</evidence>
<feature type="region of interest" description="Disordered" evidence="1">
    <location>
        <begin position="1"/>
        <end position="32"/>
    </location>
</feature>
<name>A0A6P3ZN37_ZIZJJ</name>
<accession>A0A6P3ZN37</accession>
<feature type="domain" description="Ig-like" evidence="2">
    <location>
        <begin position="11"/>
        <end position="82"/>
    </location>
</feature>
<dbReference type="RefSeq" id="XP_015880569.2">
    <property type="nucleotide sequence ID" value="XM_016025083.4"/>
</dbReference>
<evidence type="ECO:0000259" key="2">
    <source>
        <dbReference type="PROSITE" id="PS50835"/>
    </source>
</evidence>
<dbReference type="PROSITE" id="PS50835">
    <property type="entry name" value="IG_LIKE"/>
    <property type="match status" value="1"/>
</dbReference>
<evidence type="ECO:0000256" key="1">
    <source>
        <dbReference type="SAM" id="MobiDB-lite"/>
    </source>
</evidence>
<protein>
    <submittedName>
        <fullName evidence="4 5">Uncharacterized protein LOC107416573</fullName>
    </submittedName>
</protein>